<dbReference type="InterPro" id="IPR047112">
    <property type="entry name" value="RecG/Mfd"/>
</dbReference>
<feature type="domain" description="Helicase C-terminal" evidence="10">
    <location>
        <begin position="502"/>
        <end position="667"/>
    </location>
</feature>
<feature type="domain" description="Helicase ATP-binding" evidence="9">
    <location>
        <begin position="294"/>
        <end position="483"/>
    </location>
</feature>
<keyword evidence="4" id="KW-0347">Helicase</keyword>
<dbReference type="GO" id="GO:0016787">
    <property type="term" value="F:hydrolase activity"/>
    <property type="evidence" value="ECO:0007669"/>
    <property type="project" value="UniProtKB-KW"/>
</dbReference>
<accession>A0A1G2T9X5</accession>
<dbReference type="InterPro" id="IPR014001">
    <property type="entry name" value="Helicase_ATP-bd"/>
</dbReference>
<dbReference type="InterPro" id="IPR001650">
    <property type="entry name" value="Helicase_C-like"/>
</dbReference>
<organism evidence="11 12">
    <name type="scientific">Candidatus Zambryskibacteria bacterium RIFCSPHIGHO2_02_38_10.5</name>
    <dbReference type="NCBI Taxonomy" id="1802742"/>
    <lineage>
        <taxon>Bacteria</taxon>
        <taxon>Candidatus Zambryskiibacteriota</taxon>
    </lineage>
</organism>
<evidence type="ECO:0000256" key="3">
    <source>
        <dbReference type="ARBA" id="ARBA00022801"/>
    </source>
</evidence>
<evidence type="ECO:0000259" key="10">
    <source>
        <dbReference type="PROSITE" id="PS51194"/>
    </source>
</evidence>
<evidence type="ECO:0000259" key="9">
    <source>
        <dbReference type="PROSITE" id="PS51192"/>
    </source>
</evidence>
<comment type="caution">
    <text evidence="11">The sequence shown here is derived from an EMBL/GenBank/DDBJ whole genome shotgun (WGS) entry which is preliminary data.</text>
</comment>
<dbReference type="PANTHER" id="PTHR47964">
    <property type="entry name" value="ATP-DEPENDENT DNA HELICASE HOMOLOG RECG, CHLOROPLASTIC"/>
    <property type="match status" value="1"/>
</dbReference>
<evidence type="ECO:0000256" key="5">
    <source>
        <dbReference type="ARBA" id="ARBA00022840"/>
    </source>
</evidence>
<sequence>MKLDSPVATEFRLQEPQKKALAKMGLNTVEDLLYYFPSRYGDTSQIKNIESLAKGDEATIFGKISGLKMSRAFIKKIPMSEGVVEDETGKIKLIWFNQPYIAKMIHDGQFVRVEGKVSEKRTKIPSANEGGIYMSNPKIEQVDDLLHSGVSKSLFGAGGDNHSLYPVYPESRGITSNWIYHAIQKIMSRRLLDILVDPIPEDILKKYNLPNIRTAFIWIHAPKKESDALSARKRFAFQEIFFIQLQKQQERKRWNTQKSFEIETNPKDISDFVKRFPFEPTSSQLSAIKTITGDFTRGYPMSRLLEGDVGSGKTAVAAAVIYATVQQRPFDFAQGNLQTFGSLQVAYMCPTEILAKQHYENFIGYFEHLPIKIGLITGSECQIFPSKSDKTKPTKISRTQLLKWVANGEVPILIGTHTLIYKSVAFKHLAFVVIDEQHRFGTLQRQKLTTKGSLTPHLLSMTATPIPRTLALTIYGDLDLTLLDEMPHGRKPIITKIILPTEREKIYDEIRKEIKNGRQLYVICPRINEPDPTKELAVIAKSVSLEAERLKKEVFKEFTIETLHSKMTPVQKEKVMSDFAGGKTDILVATSVVEVGVNVPNATMIIIEGAERFGLSQLHQLRGRVIRSNHQAYCFIFTESKGLKTKERLRALITAKNGFELAEFDLAQRGAGELVGTKQWGISDLAMEAIKNIKMVEAARTEAIHIVEEDSDFTNYPIISEYLKNLSEKIHFE</sequence>
<protein>
    <recommendedName>
        <fullName evidence="8">Probable DNA 3'-5' helicase RecG</fullName>
    </recommendedName>
</protein>
<keyword evidence="7" id="KW-0234">DNA repair</keyword>
<evidence type="ECO:0000313" key="12">
    <source>
        <dbReference type="Proteomes" id="UP000179264"/>
    </source>
</evidence>
<dbReference type="GO" id="GO:0006281">
    <property type="term" value="P:DNA repair"/>
    <property type="evidence" value="ECO:0007669"/>
    <property type="project" value="UniProtKB-KW"/>
</dbReference>
<keyword evidence="3" id="KW-0378">Hydrolase</keyword>
<keyword evidence="6" id="KW-0238">DNA-binding</keyword>
<dbReference type="Pfam" id="PF19833">
    <property type="entry name" value="RecG_dom3_C"/>
    <property type="match status" value="1"/>
</dbReference>
<name>A0A1G2T9X5_9BACT</name>
<dbReference type="Gene3D" id="3.40.50.300">
    <property type="entry name" value="P-loop containing nucleotide triphosphate hydrolases"/>
    <property type="match status" value="2"/>
</dbReference>
<gene>
    <name evidence="11" type="ORF">A2W58_01190</name>
</gene>
<evidence type="ECO:0000256" key="4">
    <source>
        <dbReference type="ARBA" id="ARBA00022806"/>
    </source>
</evidence>
<evidence type="ECO:0000256" key="1">
    <source>
        <dbReference type="ARBA" id="ARBA00022741"/>
    </source>
</evidence>
<dbReference type="Pfam" id="PF17191">
    <property type="entry name" value="RecG_wedge"/>
    <property type="match status" value="1"/>
</dbReference>
<dbReference type="Proteomes" id="UP000179264">
    <property type="component" value="Unassembled WGS sequence"/>
</dbReference>
<dbReference type="PROSITE" id="PS51192">
    <property type="entry name" value="HELICASE_ATP_BIND_1"/>
    <property type="match status" value="1"/>
</dbReference>
<dbReference type="CDD" id="cd04488">
    <property type="entry name" value="RecG_wedge_OBF"/>
    <property type="match status" value="1"/>
</dbReference>
<dbReference type="EMBL" id="MHVL01000002">
    <property type="protein sequence ID" value="OHA94085.1"/>
    <property type="molecule type" value="Genomic_DNA"/>
</dbReference>
<keyword evidence="2" id="KW-0227">DNA damage</keyword>
<evidence type="ECO:0000256" key="7">
    <source>
        <dbReference type="ARBA" id="ARBA00023204"/>
    </source>
</evidence>
<evidence type="ECO:0000256" key="2">
    <source>
        <dbReference type="ARBA" id="ARBA00022763"/>
    </source>
</evidence>
<dbReference type="PROSITE" id="PS51194">
    <property type="entry name" value="HELICASE_CTER"/>
    <property type="match status" value="1"/>
</dbReference>
<keyword evidence="5" id="KW-0067">ATP-binding</keyword>
<dbReference type="Pfam" id="PF00270">
    <property type="entry name" value="DEAD"/>
    <property type="match status" value="1"/>
</dbReference>
<dbReference type="SMART" id="SM00490">
    <property type="entry name" value="HELICc"/>
    <property type="match status" value="1"/>
</dbReference>
<dbReference type="AlphaFoldDB" id="A0A1G2T9X5"/>
<dbReference type="PANTHER" id="PTHR47964:SF1">
    <property type="entry name" value="ATP-DEPENDENT DNA HELICASE HOMOLOG RECG, CHLOROPLASTIC"/>
    <property type="match status" value="1"/>
</dbReference>
<dbReference type="SUPFAM" id="SSF50249">
    <property type="entry name" value="Nucleic acid-binding proteins"/>
    <property type="match status" value="1"/>
</dbReference>
<reference evidence="11 12" key="1">
    <citation type="journal article" date="2016" name="Nat. Commun.">
        <title>Thousands of microbial genomes shed light on interconnected biogeochemical processes in an aquifer system.</title>
        <authorList>
            <person name="Anantharaman K."/>
            <person name="Brown C.T."/>
            <person name="Hug L.A."/>
            <person name="Sharon I."/>
            <person name="Castelle C.J."/>
            <person name="Probst A.J."/>
            <person name="Thomas B.C."/>
            <person name="Singh A."/>
            <person name="Wilkins M.J."/>
            <person name="Karaoz U."/>
            <person name="Brodie E.L."/>
            <person name="Williams K.H."/>
            <person name="Hubbard S.S."/>
            <person name="Banfield J.F."/>
        </authorList>
    </citation>
    <scope>NUCLEOTIDE SEQUENCE [LARGE SCALE GENOMIC DNA]</scope>
</reference>
<proteinExistence type="predicted"/>
<dbReference type="Pfam" id="PF00271">
    <property type="entry name" value="Helicase_C"/>
    <property type="match status" value="1"/>
</dbReference>
<dbReference type="InterPro" id="IPR011545">
    <property type="entry name" value="DEAD/DEAH_box_helicase_dom"/>
</dbReference>
<dbReference type="GO" id="GO:0005524">
    <property type="term" value="F:ATP binding"/>
    <property type="evidence" value="ECO:0007669"/>
    <property type="project" value="UniProtKB-KW"/>
</dbReference>
<dbReference type="SMART" id="SM00487">
    <property type="entry name" value="DEXDc"/>
    <property type="match status" value="1"/>
</dbReference>
<dbReference type="InterPro" id="IPR012340">
    <property type="entry name" value="NA-bd_OB-fold"/>
</dbReference>
<dbReference type="InterPro" id="IPR045562">
    <property type="entry name" value="RecG_dom3_C"/>
</dbReference>
<dbReference type="Gene3D" id="2.40.50.140">
    <property type="entry name" value="Nucleic acid-binding proteins"/>
    <property type="match status" value="1"/>
</dbReference>
<dbReference type="SUPFAM" id="SSF52540">
    <property type="entry name" value="P-loop containing nucleoside triphosphate hydrolases"/>
    <property type="match status" value="2"/>
</dbReference>
<dbReference type="GO" id="GO:0003677">
    <property type="term" value="F:DNA binding"/>
    <property type="evidence" value="ECO:0007669"/>
    <property type="project" value="UniProtKB-KW"/>
</dbReference>
<dbReference type="GO" id="GO:0003678">
    <property type="term" value="F:DNA helicase activity"/>
    <property type="evidence" value="ECO:0007669"/>
    <property type="project" value="TreeGrafter"/>
</dbReference>
<evidence type="ECO:0000313" key="11">
    <source>
        <dbReference type="EMBL" id="OHA94085.1"/>
    </source>
</evidence>
<dbReference type="InterPro" id="IPR033454">
    <property type="entry name" value="RecG_wedge"/>
</dbReference>
<evidence type="ECO:0000256" key="6">
    <source>
        <dbReference type="ARBA" id="ARBA00023125"/>
    </source>
</evidence>
<dbReference type="InterPro" id="IPR027417">
    <property type="entry name" value="P-loop_NTPase"/>
</dbReference>
<evidence type="ECO:0000256" key="8">
    <source>
        <dbReference type="ARBA" id="ARBA00049819"/>
    </source>
</evidence>
<keyword evidence="1" id="KW-0547">Nucleotide-binding</keyword>